<comment type="caution">
    <text evidence="1">The sequence shown here is derived from an EMBL/GenBank/DDBJ whole genome shotgun (WGS) entry which is preliminary data.</text>
</comment>
<accession>A0A2N3UDB0</accession>
<name>A0A2N3UDB0_9BACT</name>
<dbReference type="EMBL" id="PJMU01000002">
    <property type="protein sequence ID" value="PKV67354.1"/>
    <property type="molecule type" value="Genomic_DNA"/>
</dbReference>
<dbReference type="AlphaFoldDB" id="A0A2N3UDB0"/>
<dbReference type="Proteomes" id="UP000233782">
    <property type="component" value="Unassembled WGS sequence"/>
</dbReference>
<evidence type="ECO:0000313" key="1">
    <source>
        <dbReference type="EMBL" id="PKV67354.1"/>
    </source>
</evidence>
<sequence length="52" mass="5748">MLGLLPNIIKLRVQRPKSGIAFAGKPPIGALMRQRGLYQDKFIDIVRVDDAG</sequence>
<keyword evidence="2" id="KW-1185">Reference proteome</keyword>
<protein>
    <submittedName>
        <fullName evidence="1">Uncharacterized protein</fullName>
    </submittedName>
</protein>
<reference evidence="1 2" key="1">
    <citation type="submission" date="2017-12" db="EMBL/GenBank/DDBJ databases">
        <title>Genomic Encyclopedia of Type Strains, Phase III (KMG-III): the genomes of soil and plant-associated and newly described type strains.</title>
        <authorList>
            <person name="Whitman W."/>
        </authorList>
    </citation>
    <scope>NUCLEOTIDE SEQUENCE [LARGE SCALE GENOMIC DNA]</scope>
    <source>
        <strain evidence="1 2">LP43</strain>
    </source>
</reference>
<gene>
    <name evidence="1" type="ORF">BD749_2498</name>
</gene>
<organism evidence="1 2">
    <name type="scientific">Pontibacter ramchanderi</name>
    <dbReference type="NCBI Taxonomy" id="1179743"/>
    <lineage>
        <taxon>Bacteria</taxon>
        <taxon>Pseudomonadati</taxon>
        <taxon>Bacteroidota</taxon>
        <taxon>Cytophagia</taxon>
        <taxon>Cytophagales</taxon>
        <taxon>Hymenobacteraceae</taxon>
        <taxon>Pontibacter</taxon>
    </lineage>
</organism>
<proteinExistence type="predicted"/>
<evidence type="ECO:0000313" key="2">
    <source>
        <dbReference type="Proteomes" id="UP000233782"/>
    </source>
</evidence>